<dbReference type="HOGENOM" id="CLU_2256595_0_0_1"/>
<dbReference type="Proteomes" id="UP000027361">
    <property type="component" value="Unassembled WGS sequence"/>
</dbReference>
<comment type="caution">
    <text evidence="1">The sequence shown here is derived from an EMBL/GenBank/DDBJ whole genome shotgun (WGS) entry which is preliminary data.</text>
</comment>
<dbReference type="GeneID" id="25267802"/>
<protein>
    <submittedName>
        <fullName evidence="1">Uncharacterized protein</fullName>
    </submittedName>
</protein>
<evidence type="ECO:0000313" key="2">
    <source>
        <dbReference type="Proteomes" id="UP000027361"/>
    </source>
</evidence>
<name>A0A066V1C7_TILAU</name>
<dbReference type="PROSITE" id="PS51257">
    <property type="entry name" value="PROKAR_LIPOPROTEIN"/>
    <property type="match status" value="1"/>
</dbReference>
<dbReference type="EMBL" id="JMSN01000210">
    <property type="protein sequence ID" value="KDN35507.1"/>
    <property type="molecule type" value="Genomic_DNA"/>
</dbReference>
<proteinExistence type="predicted"/>
<organism evidence="1 2">
    <name type="scientific">Tilletiaria anomala (strain ATCC 24038 / CBS 436.72 / UBC 951)</name>
    <dbReference type="NCBI Taxonomy" id="1037660"/>
    <lineage>
        <taxon>Eukaryota</taxon>
        <taxon>Fungi</taxon>
        <taxon>Dikarya</taxon>
        <taxon>Basidiomycota</taxon>
        <taxon>Ustilaginomycotina</taxon>
        <taxon>Exobasidiomycetes</taxon>
        <taxon>Georgefischeriales</taxon>
        <taxon>Tilletiariaceae</taxon>
        <taxon>Tilletiaria</taxon>
    </lineage>
</organism>
<dbReference type="AlphaFoldDB" id="A0A066V1C7"/>
<feature type="non-terminal residue" evidence="1">
    <location>
        <position position="104"/>
    </location>
</feature>
<sequence length="104" mass="11603">MRAAADGDLFPAESSARHMTYLTPPFLLVACGCLAHFPKHLPDKAGRKVLAKLPPRFRARREPFVADWTLAAFSRHALLFRSRRVIECLLAVRTNARICAGDCV</sequence>
<keyword evidence="2" id="KW-1185">Reference proteome</keyword>
<accession>A0A066V1C7</accession>
<gene>
    <name evidence="1" type="ORF">K437DRAFT_77752</name>
</gene>
<reference evidence="1 2" key="1">
    <citation type="submission" date="2014-05" db="EMBL/GenBank/DDBJ databases">
        <title>Draft genome sequence of a rare smut relative, Tilletiaria anomala UBC 951.</title>
        <authorList>
            <consortium name="DOE Joint Genome Institute"/>
            <person name="Toome M."/>
            <person name="Kuo A."/>
            <person name="Henrissat B."/>
            <person name="Lipzen A."/>
            <person name="Tritt A."/>
            <person name="Yoshinaga Y."/>
            <person name="Zane M."/>
            <person name="Barry K."/>
            <person name="Grigoriev I.V."/>
            <person name="Spatafora J.W."/>
            <person name="Aimea M.C."/>
        </authorList>
    </citation>
    <scope>NUCLEOTIDE SEQUENCE [LARGE SCALE GENOMIC DNA]</scope>
    <source>
        <strain evidence="1 2">UBC 951</strain>
    </source>
</reference>
<dbReference type="InParanoid" id="A0A066V1C7"/>
<evidence type="ECO:0000313" key="1">
    <source>
        <dbReference type="EMBL" id="KDN35507.1"/>
    </source>
</evidence>
<dbReference type="RefSeq" id="XP_013239807.1">
    <property type="nucleotide sequence ID" value="XM_013384353.1"/>
</dbReference>